<feature type="region of interest" description="Disordered" evidence="1">
    <location>
        <begin position="1"/>
        <end position="32"/>
    </location>
</feature>
<name>A0A8D8WT92_9HEMI</name>
<evidence type="ECO:0000313" key="2">
    <source>
        <dbReference type="EMBL" id="CAG6669620.1"/>
    </source>
</evidence>
<accession>A0A8D8WT92</accession>
<reference evidence="2" key="1">
    <citation type="submission" date="2021-05" db="EMBL/GenBank/DDBJ databases">
        <authorList>
            <person name="Alioto T."/>
            <person name="Alioto T."/>
            <person name="Gomez Garrido J."/>
        </authorList>
    </citation>
    <scope>NUCLEOTIDE SEQUENCE</scope>
</reference>
<organism evidence="2">
    <name type="scientific">Cacopsylla melanoneura</name>
    <dbReference type="NCBI Taxonomy" id="428564"/>
    <lineage>
        <taxon>Eukaryota</taxon>
        <taxon>Metazoa</taxon>
        <taxon>Ecdysozoa</taxon>
        <taxon>Arthropoda</taxon>
        <taxon>Hexapoda</taxon>
        <taxon>Insecta</taxon>
        <taxon>Pterygota</taxon>
        <taxon>Neoptera</taxon>
        <taxon>Paraneoptera</taxon>
        <taxon>Hemiptera</taxon>
        <taxon>Sternorrhyncha</taxon>
        <taxon>Psylloidea</taxon>
        <taxon>Psyllidae</taxon>
        <taxon>Psyllinae</taxon>
        <taxon>Cacopsylla</taxon>
    </lineage>
</organism>
<dbReference type="EMBL" id="HBUF01221542">
    <property type="protein sequence ID" value="CAG6669620.1"/>
    <property type="molecule type" value="Transcribed_RNA"/>
</dbReference>
<dbReference type="AlphaFoldDB" id="A0A8D8WT92"/>
<feature type="compositionally biased region" description="Polar residues" evidence="1">
    <location>
        <begin position="7"/>
        <end position="19"/>
    </location>
</feature>
<sequence>MARPHTRNVTCNSQRSHVWTASEHEHERSAQHSEKHVLTLHVTFRVCGRGIIINMNRIKVSELQNVIFSFFPEQKMYSSWSLENVIKKDLKIITLNNTK</sequence>
<protein>
    <submittedName>
        <fullName evidence="2">Uncharacterized protein</fullName>
    </submittedName>
</protein>
<proteinExistence type="predicted"/>
<evidence type="ECO:0000256" key="1">
    <source>
        <dbReference type="SAM" id="MobiDB-lite"/>
    </source>
</evidence>
<feature type="compositionally biased region" description="Basic and acidic residues" evidence="1">
    <location>
        <begin position="22"/>
        <end position="32"/>
    </location>
</feature>